<name>A0A8E2W8M7_RHILI</name>
<organism evidence="1 2">
    <name type="scientific">Rhizobium loti</name>
    <name type="common">Mesorhizobium loti</name>
    <dbReference type="NCBI Taxonomy" id="381"/>
    <lineage>
        <taxon>Bacteria</taxon>
        <taxon>Pseudomonadati</taxon>
        <taxon>Pseudomonadota</taxon>
        <taxon>Alphaproteobacteria</taxon>
        <taxon>Hyphomicrobiales</taxon>
        <taxon>Phyllobacteriaceae</taxon>
        <taxon>Mesorhizobium</taxon>
    </lineage>
</organism>
<sequence>MPSPNCKFTGYVDAAKQLFDKAGIRANERIFVLSGTNDIATFLAKFWSRETEGENVLTPQGSVLALHFLEFQWRWRLAF</sequence>
<evidence type="ECO:0000313" key="2">
    <source>
        <dbReference type="Proteomes" id="UP000245631"/>
    </source>
</evidence>
<protein>
    <submittedName>
        <fullName evidence="1">Uncharacterized protein</fullName>
    </submittedName>
</protein>
<gene>
    <name evidence="1" type="ORF">C8D77_12047</name>
</gene>
<proteinExistence type="predicted"/>
<reference evidence="1 2" key="1">
    <citation type="submission" date="2018-05" db="EMBL/GenBank/DDBJ databases">
        <title>Genomic Encyclopedia of Type Strains, Phase IV (KMG-IV): sequencing the most valuable type-strain genomes for metagenomic binning, comparative biology and taxonomic classification.</title>
        <authorList>
            <person name="Goeker M."/>
        </authorList>
    </citation>
    <scope>NUCLEOTIDE SEQUENCE [LARGE SCALE GENOMIC DNA]</scope>
    <source>
        <strain evidence="1 2">DSM 2626</strain>
    </source>
</reference>
<evidence type="ECO:0000313" key="1">
    <source>
        <dbReference type="EMBL" id="PWJ86949.1"/>
    </source>
</evidence>
<accession>A0A8E2W8M7</accession>
<dbReference type="AlphaFoldDB" id="A0A8E2W8M7"/>
<comment type="caution">
    <text evidence="1">The sequence shown here is derived from an EMBL/GenBank/DDBJ whole genome shotgun (WGS) entry which is preliminary data.</text>
</comment>
<dbReference type="EMBL" id="QGGH01000020">
    <property type="protein sequence ID" value="PWJ86949.1"/>
    <property type="molecule type" value="Genomic_DNA"/>
</dbReference>
<dbReference type="Proteomes" id="UP000245631">
    <property type="component" value="Unassembled WGS sequence"/>
</dbReference>